<sequence length="191" mass="19773">MTYGPPEPTRAPSSPTILLLVSGLTGMIGFLIGLFAGIGMADPVAQERPNPSSTLHLEPEETPGAETTAPVTEMPTLPPEQATDQPTPPTTPPTMPPSTPPATQPPAQATDGPLGGMRVLLVGTDIQPGTYRTTGLAPGQQQCFWARLSSTDPALDSVIDGGMATGETTVTIQPTDKAFQTSGCAEWVRQG</sequence>
<evidence type="ECO:0000313" key="4">
    <source>
        <dbReference type="Proteomes" id="UP000530928"/>
    </source>
</evidence>
<protein>
    <submittedName>
        <fullName evidence="3">Uncharacterized protein</fullName>
    </submittedName>
</protein>
<dbReference type="Proteomes" id="UP000530928">
    <property type="component" value="Unassembled WGS sequence"/>
</dbReference>
<feature type="compositionally biased region" description="Pro residues" evidence="1">
    <location>
        <begin position="86"/>
        <end position="104"/>
    </location>
</feature>
<feature type="transmembrane region" description="Helical" evidence="2">
    <location>
        <begin position="16"/>
        <end position="38"/>
    </location>
</feature>
<organism evidence="3 4">
    <name type="scientific">Nonomuraea soli</name>
    <dbReference type="NCBI Taxonomy" id="1032476"/>
    <lineage>
        <taxon>Bacteria</taxon>
        <taxon>Bacillati</taxon>
        <taxon>Actinomycetota</taxon>
        <taxon>Actinomycetes</taxon>
        <taxon>Streptosporangiales</taxon>
        <taxon>Streptosporangiaceae</taxon>
        <taxon>Nonomuraea</taxon>
    </lineage>
</organism>
<dbReference type="RefSeq" id="WP_181608642.1">
    <property type="nucleotide sequence ID" value="NZ_BAABAM010000001.1"/>
</dbReference>
<gene>
    <name evidence="3" type="ORF">HNR30_001239</name>
</gene>
<keyword evidence="2" id="KW-0472">Membrane</keyword>
<name>A0A7W0CF75_9ACTN</name>
<keyword evidence="2" id="KW-1133">Transmembrane helix</keyword>
<evidence type="ECO:0000256" key="1">
    <source>
        <dbReference type="SAM" id="MobiDB-lite"/>
    </source>
</evidence>
<dbReference type="EMBL" id="JACDUR010000001">
    <property type="protein sequence ID" value="MBA2889904.1"/>
    <property type="molecule type" value="Genomic_DNA"/>
</dbReference>
<keyword evidence="2" id="KW-0812">Transmembrane</keyword>
<accession>A0A7W0CF75</accession>
<feature type="compositionally biased region" description="Low complexity" evidence="1">
    <location>
        <begin position="62"/>
        <end position="85"/>
    </location>
</feature>
<proteinExistence type="predicted"/>
<dbReference type="AlphaFoldDB" id="A0A7W0CF75"/>
<keyword evidence="4" id="KW-1185">Reference proteome</keyword>
<feature type="region of interest" description="Disordered" evidence="1">
    <location>
        <begin position="45"/>
        <end position="110"/>
    </location>
</feature>
<evidence type="ECO:0000256" key="2">
    <source>
        <dbReference type="SAM" id="Phobius"/>
    </source>
</evidence>
<comment type="caution">
    <text evidence="3">The sequence shown here is derived from an EMBL/GenBank/DDBJ whole genome shotgun (WGS) entry which is preliminary data.</text>
</comment>
<evidence type="ECO:0000313" key="3">
    <source>
        <dbReference type="EMBL" id="MBA2889904.1"/>
    </source>
</evidence>
<reference evidence="3 4" key="1">
    <citation type="submission" date="2020-07" db="EMBL/GenBank/DDBJ databases">
        <title>Genomic Encyclopedia of Type Strains, Phase IV (KMG-IV): sequencing the most valuable type-strain genomes for metagenomic binning, comparative biology and taxonomic classification.</title>
        <authorList>
            <person name="Goeker M."/>
        </authorList>
    </citation>
    <scope>NUCLEOTIDE SEQUENCE [LARGE SCALE GENOMIC DNA]</scope>
    <source>
        <strain evidence="3 4">DSM 45533</strain>
    </source>
</reference>